<dbReference type="NCBIfam" id="NF040903">
    <property type="entry name" value="GguC"/>
    <property type="match status" value="1"/>
</dbReference>
<feature type="region of interest" description="Disordered" evidence="1">
    <location>
        <begin position="102"/>
        <end position="122"/>
    </location>
</feature>
<gene>
    <name evidence="2" type="ORF">ENE74_06535</name>
</gene>
<dbReference type="Proteomes" id="UP000282977">
    <property type="component" value="Unassembled WGS sequence"/>
</dbReference>
<evidence type="ECO:0000256" key="1">
    <source>
        <dbReference type="SAM" id="MobiDB-lite"/>
    </source>
</evidence>
<organism evidence="2 3">
    <name type="scientific">Sphingobium algorifonticola</name>
    <dbReference type="NCBI Taxonomy" id="2008318"/>
    <lineage>
        <taxon>Bacteria</taxon>
        <taxon>Pseudomonadati</taxon>
        <taxon>Pseudomonadota</taxon>
        <taxon>Alphaproteobacteria</taxon>
        <taxon>Sphingomonadales</taxon>
        <taxon>Sphingomonadaceae</taxon>
        <taxon>Sphingobium</taxon>
    </lineage>
</organism>
<protein>
    <submittedName>
        <fullName evidence="2">FAH family protein</fullName>
    </submittedName>
</protein>
<evidence type="ECO:0000313" key="3">
    <source>
        <dbReference type="Proteomes" id="UP000282977"/>
    </source>
</evidence>
<dbReference type="SUPFAM" id="SSF56529">
    <property type="entry name" value="FAH"/>
    <property type="match status" value="1"/>
</dbReference>
<reference evidence="2 3" key="1">
    <citation type="submission" date="2019-01" db="EMBL/GenBank/DDBJ databases">
        <authorList>
            <person name="Chen W.-M."/>
        </authorList>
    </citation>
    <scope>NUCLEOTIDE SEQUENCE [LARGE SCALE GENOMIC DNA]</scope>
    <source>
        <strain evidence="2 3">TLA-22</strain>
    </source>
</reference>
<name>A0A437J9B9_9SPHN</name>
<dbReference type="InterPro" id="IPR009645">
    <property type="entry name" value="GguC"/>
</dbReference>
<proteinExistence type="predicted"/>
<sequence length="339" mass="35854">MTLRLLQHRSEDGRRSVIAATKAGAWFLAGATTVRALAARAIAEGITLTDVVAATAPGPAVDIAAELAANRLIAPIDHEDPAHLVMSGTGLTHLGSAEGRDQMHRAAAAAAQSGTASSGAGQTDSMRMFLEGVVGGKPAAGETGQQPEWFYKGDGTALVAPGAPLSMPAFAQDGGEEPELAGIYLIGPDGTPFRLGLCVANEFSDHVTERHNYLWLAHSKLRQASLGPELLVGAVPEHVEGTSRILRDGATLWEKPFLSGEANMSHSFANLEAHHFKYPLFRRPGDVHVHFFGTATLSFSDGVKTREGDMFEIEAAPFTLPLRNPLARAASETVQVQVL</sequence>
<dbReference type="EMBL" id="RZUL01000002">
    <property type="protein sequence ID" value="RVT41912.1"/>
    <property type="molecule type" value="Genomic_DNA"/>
</dbReference>
<feature type="compositionally biased region" description="Low complexity" evidence="1">
    <location>
        <begin position="106"/>
        <end position="122"/>
    </location>
</feature>
<dbReference type="OrthoDB" id="108649at2"/>
<dbReference type="Gene3D" id="3.90.850.10">
    <property type="entry name" value="Fumarylacetoacetase-like, C-terminal domain"/>
    <property type="match status" value="1"/>
</dbReference>
<dbReference type="PIRSF" id="PIRSF033905">
    <property type="entry name" value="UCP033905"/>
    <property type="match status" value="1"/>
</dbReference>
<dbReference type="GO" id="GO:0003824">
    <property type="term" value="F:catalytic activity"/>
    <property type="evidence" value="ECO:0007669"/>
    <property type="project" value="InterPro"/>
</dbReference>
<accession>A0A437J9B9</accession>
<evidence type="ECO:0000313" key="2">
    <source>
        <dbReference type="EMBL" id="RVT41912.1"/>
    </source>
</evidence>
<comment type="caution">
    <text evidence="2">The sequence shown here is derived from an EMBL/GenBank/DDBJ whole genome shotgun (WGS) entry which is preliminary data.</text>
</comment>
<dbReference type="RefSeq" id="WP_127690039.1">
    <property type="nucleotide sequence ID" value="NZ_RZUL01000002.1"/>
</dbReference>
<keyword evidence="3" id="KW-1185">Reference proteome</keyword>
<dbReference type="InterPro" id="IPR036663">
    <property type="entry name" value="Fumarylacetoacetase_C_sf"/>
</dbReference>
<dbReference type="AlphaFoldDB" id="A0A437J9B9"/>